<dbReference type="EMBL" id="HBGJ01041919">
    <property type="protein sequence ID" value="CAD9267867.1"/>
    <property type="molecule type" value="Transcribed_RNA"/>
</dbReference>
<feature type="domain" description="Rhodanese" evidence="3">
    <location>
        <begin position="373"/>
        <end position="475"/>
    </location>
</feature>
<evidence type="ECO:0000256" key="1">
    <source>
        <dbReference type="ARBA" id="ARBA00009919"/>
    </source>
</evidence>
<name>A0A7S1UJH7_9STRA</name>
<dbReference type="Pfam" id="PF00581">
    <property type="entry name" value="Rhodanese"/>
    <property type="match status" value="1"/>
</dbReference>
<protein>
    <recommendedName>
        <fullName evidence="3">Rhodanese domain-containing protein</fullName>
    </recommendedName>
</protein>
<dbReference type="FunFam" id="3.40.50.720:FF:000080">
    <property type="entry name" value="Thiazole biosynthesis adenylyltransferase ThiF"/>
    <property type="match status" value="1"/>
</dbReference>
<comment type="similarity">
    <text evidence="1">Belongs to the HesA/MoeB/ThiF family.</text>
</comment>
<dbReference type="Pfam" id="PF00899">
    <property type="entry name" value="ThiF"/>
    <property type="match status" value="1"/>
</dbReference>
<dbReference type="Gene3D" id="3.40.250.10">
    <property type="entry name" value="Rhodanese-like domain"/>
    <property type="match status" value="1"/>
</dbReference>
<feature type="region of interest" description="Disordered" evidence="2">
    <location>
        <begin position="331"/>
        <end position="358"/>
    </location>
</feature>
<dbReference type="InterPro" id="IPR045886">
    <property type="entry name" value="ThiF/MoeB/HesA"/>
</dbReference>
<sequence>MEGKEPAPEPARELPRALPLAGGLAPEEIARYSRQMLVPALGRGFQEALKAGAVLVVGAGGLGATIMPYLVGMGVGKVTVCDDDVVEITNLHRQVLFTEEAAAKRTPKAEAVRAFCDNLNSSVEVKILQRRFTPDVADATLKADCCCGVEPDVIIDATDNLPSRYAVNDACVRHGIPLVLGASVGIEGQLSIYNYNGGPCLRCVHPFPKGNNKAPTCADSGVLGAVPGLMGCLQAIEAVKLLAKLKDPAGAPSLKVRNQMLHYHATTGNFHSFRMPPKRPDCALCGKPNAIIPLNVPAACSGGSFAAAQLASTLSDDSRITPQAFAAAWGLDRGGDDENEHAEANANGEGSRKRQKIDDAGSSVFTFTSRQGDGARAALLDVRNATQRGIIAIEGSISMPLKQLRKRLEKPGAAPDAVLEQLRNKPAASKCFVMCRRGVDSVHATKLLMEHGIQGVVNIEGGLTAWARDVDETFPMY</sequence>
<dbReference type="GO" id="GO:0042292">
    <property type="term" value="F:URM1 activating enzyme activity"/>
    <property type="evidence" value="ECO:0007669"/>
    <property type="project" value="TreeGrafter"/>
</dbReference>
<dbReference type="SUPFAM" id="SSF69572">
    <property type="entry name" value="Activating enzymes of the ubiquitin-like proteins"/>
    <property type="match status" value="1"/>
</dbReference>
<dbReference type="InterPro" id="IPR000594">
    <property type="entry name" value="ThiF_NAD_FAD-bd"/>
</dbReference>
<evidence type="ECO:0000256" key="2">
    <source>
        <dbReference type="SAM" id="MobiDB-lite"/>
    </source>
</evidence>
<accession>A0A7S1UJH7</accession>
<dbReference type="Gene3D" id="3.40.50.720">
    <property type="entry name" value="NAD(P)-binding Rossmann-like Domain"/>
    <property type="match status" value="1"/>
</dbReference>
<reference evidence="4" key="1">
    <citation type="submission" date="2021-01" db="EMBL/GenBank/DDBJ databases">
        <authorList>
            <person name="Corre E."/>
            <person name="Pelletier E."/>
            <person name="Niang G."/>
            <person name="Scheremetjew M."/>
            <person name="Finn R."/>
            <person name="Kale V."/>
            <person name="Holt S."/>
            <person name="Cochrane G."/>
            <person name="Meng A."/>
            <person name="Brown T."/>
            <person name="Cohen L."/>
        </authorList>
    </citation>
    <scope>NUCLEOTIDE SEQUENCE</scope>
    <source>
        <strain evidence="4">CCMP2877</strain>
    </source>
</reference>
<dbReference type="InterPro" id="IPR035985">
    <property type="entry name" value="Ubiquitin-activating_enz"/>
</dbReference>
<dbReference type="SMART" id="SM00450">
    <property type="entry name" value="RHOD"/>
    <property type="match status" value="1"/>
</dbReference>
<dbReference type="AlphaFoldDB" id="A0A7S1UJH7"/>
<dbReference type="GO" id="GO:0005737">
    <property type="term" value="C:cytoplasm"/>
    <property type="evidence" value="ECO:0007669"/>
    <property type="project" value="TreeGrafter"/>
</dbReference>
<dbReference type="GO" id="GO:0016779">
    <property type="term" value="F:nucleotidyltransferase activity"/>
    <property type="evidence" value="ECO:0007669"/>
    <property type="project" value="TreeGrafter"/>
</dbReference>
<dbReference type="GO" id="GO:0004792">
    <property type="term" value="F:thiosulfate-cyanide sulfurtransferase activity"/>
    <property type="evidence" value="ECO:0007669"/>
    <property type="project" value="TreeGrafter"/>
</dbReference>
<evidence type="ECO:0000313" key="4">
    <source>
        <dbReference type="EMBL" id="CAD9267867.1"/>
    </source>
</evidence>
<gene>
    <name evidence="4" type="ORF">PPAR1163_LOCUS26298</name>
</gene>
<dbReference type="InterPro" id="IPR036873">
    <property type="entry name" value="Rhodanese-like_dom_sf"/>
</dbReference>
<organism evidence="4">
    <name type="scientific">Phaeomonas parva</name>
    <dbReference type="NCBI Taxonomy" id="124430"/>
    <lineage>
        <taxon>Eukaryota</taxon>
        <taxon>Sar</taxon>
        <taxon>Stramenopiles</taxon>
        <taxon>Ochrophyta</taxon>
        <taxon>Pinguiophyceae</taxon>
        <taxon>Pinguiochrysidales</taxon>
        <taxon>Pinguiochrysidaceae</taxon>
        <taxon>Phaeomonas</taxon>
    </lineage>
</organism>
<dbReference type="CDD" id="cd00757">
    <property type="entry name" value="ThiF_MoeB_HesA_family"/>
    <property type="match status" value="1"/>
</dbReference>
<dbReference type="InterPro" id="IPR001763">
    <property type="entry name" value="Rhodanese-like_dom"/>
</dbReference>
<dbReference type="PROSITE" id="PS50206">
    <property type="entry name" value="RHODANESE_3"/>
    <property type="match status" value="1"/>
</dbReference>
<dbReference type="PANTHER" id="PTHR10953">
    <property type="entry name" value="UBIQUITIN-ACTIVATING ENZYME E1"/>
    <property type="match status" value="1"/>
</dbReference>
<dbReference type="PANTHER" id="PTHR10953:SF102">
    <property type="entry name" value="ADENYLYLTRANSFERASE AND SULFURTRANSFERASE MOCS3"/>
    <property type="match status" value="1"/>
</dbReference>
<evidence type="ECO:0000259" key="3">
    <source>
        <dbReference type="PROSITE" id="PS50206"/>
    </source>
</evidence>
<proteinExistence type="inferred from homology"/>
<dbReference type="SUPFAM" id="SSF52821">
    <property type="entry name" value="Rhodanese/Cell cycle control phosphatase"/>
    <property type="match status" value="1"/>
</dbReference>